<reference evidence="1" key="1">
    <citation type="submission" date="2023-10" db="EMBL/GenBank/DDBJ databases">
        <title>Genome sequences of Myoplasma ovipneumoniae isolated from sheep.</title>
        <authorList>
            <person name="Spergser J."/>
        </authorList>
    </citation>
    <scope>NUCLEOTIDE SEQUENCE</scope>
    <source>
        <strain evidence="1">5474_3</strain>
    </source>
</reference>
<evidence type="ECO:0000313" key="2">
    <source>
        <dbReference type="Proteomes" id="UP001287983"/>
    </source>
</evidence>
<evidence type="ECO:0000313" key="1">
    <source>
        <dbReference type="EMBL" id="MDW2916127.1"/>
    </source>
</evidence>
<sequence length="46" mass="5537">MPKKHGFTGIFTYLYSLKSEFLPSNCQTQENLVEYNLPRFFKDFEK</sequence>
<dbReference type="Proteomes" id="UP001287983">
    <property type="component" value="Unassembled WGS sequence"/>
</dbReference>
<name>A0AAP5Y1W3_9BACT</name>
<organism evidence="1 2">
    <name type="scientific">Mesomycoplasma ovipneumoniae</name>
    <dbReference type="NCBI Taxonomy" id="29562"/>
    <lineage>
        <taxon>Bacteria</taxon>
        <taxon>Bacillati</taxon>
        <taxon>Mycoplasmatota</taxon>
        <taxon>Mycoplasmoidales</taxon>
        <taxon>Metamycoplasmataceae</taxon>
        <taxon>Mesomycoplasma</taxon>
    </lineage>
</organism>
<gene>
    <name evidence="1" type="ORF">R7W55_00570</name>
</gene>
<comment type="caution">
    <text evidence="1">The sequence shown here is derived from an EMBL/GenBank/DDBJ whole genome shotgun (WGS) entry which is preliminary data.</text>
</comment>
<accession>A0AAP5Y1W3</accession>
<dbReference type="EMBL" id="JAWPFQ010000003">
    <property type="protein sequence ID" value="MDW2916127.1"/>
    <property type="molecule type" value="Genomic_DNA"/>
</dbReference>
<dbReference type="RefSeq" id="WP_318046844.1">
    <property type="nucleotide sequence ID" value="NZ_CP145997.1"/>
</dbReference>
<dbReference type="AlphaFoldDB" id="A0AAP5Y1W3"/>
<proteinExistence type="predicted"/>
<protein>
    <submittedName>
        <fullName evidence="1">Uncharacterized protein</fullName>
    </submittedName>
</protein>